<sequence>MNHSADEDTGSPLMFGEDASGELLERRPTTLKTKIIQQCRKLPSISELEEHLLATGPPEDGTEVSRDSDLSSVLLLLHLIPPSAPARKKPGKVSASQAEKHLVAFNKTGPNIQSTVMPSLPALNTPPAAAAGGMASTTSSSSRQEVQTLQSKRRRVAEVGARLLH</sequence>
<evidence type="ECO:0000313" key="3">
    <source>
        <dbReference type="Proteomes" id="UP001488805"/>
    </source>
</evidence>
<feature type="region of interest" description="Disordered" evidence="1">
    <location>
        <begin position="1"/>
        <end position="26"/>
    </location>
</feature>
<comment type="caution">
    <text evidence="2">The sequence shown here is derived from an EMBL/GenBank/DDBJ whole genome shotgun (WGS) entry which is preliminary data.</text>
</comment>
<gene>
    <name evidence="2" type="ORF">VZT92_014567</name>
</gene>
<evidence type="ECO:0000313" key="2">
    <source>
        <dbReference type="EMBL" id="KAK9528070.1"/>
    </source>
</evidence>
<organism evidence="2 3">
    <name type="scientific">Zoarces viviparus</name>
    <name type="common">Viviparous eelpout</name>
    <name type="synonym">Blennius viviparus</name>
    <dbReference type="NCBI Taxonomy" id="48416"/>
    <lineage>
        <taxon>Eukaryota</taxon>
        <taxon>Metazoa</taxon>
        <taxon>Chordata</taxon>
        <taxon>Craniata</taxon>
        <taxon>Vertebrata</taxon>
        <taxon>Euteleostomi</taxon>
        <taxon>Actinopterygii</taxon>
        <taxon>Neopterygii</taxon>
        <taxon>Teleostei</taxon>
        <taxon>Neoteleostei</taxon>
        <taxon>Acanthomorphata</taxon>
        <taxon>Eupercaria</taxon>
        <taxon>Perciformes</taxon>
        <taxon>Cottioidei</taxon>
        <taxon>Zoarcales</taxon>
        <taxon>Zoarcidae</taxon>
        <taxon>Zoarcinae</taxon>
        <taxon>Zoarces</taxon>
    </lineage>
</organism>
<evidence type="ECO:0000256" key="1">
    <source>
        <dbReference type="SAM" id="MobiDB-lite"/>
    </source>
</evidence>
<dbReference type="EMBL" id="JBCEZU010000112">
    <property type="protein sequence ID" value="KAK9528070.1"/>
    <property type="molecule type" value="Genomic_DNA"/>
</dbReference>
<keyword evidence="3" id="KW-1185">Reference proteome</keyword>
<dbReference type="Proteomes" id="UP001488805">
    <property type="component" value="Unassembled WGS sequence"/>
</dbReference>
<feature type="compositionally biased region" description="Low complexity" evidence="1">
    <location>
        <begin position="119"/>
        <end position="142"/>
    </location>
</feature>
<protein>
    <submittedName>
        <fullName evidence="2">Uncharacterized protein</fullName>
    </submittedName>
</protein>
<dbReference type="AlphaFoldDB" id="A0AAW1F112"/>
<accession>A0AAW1F112</accession>
<proteinExistence type="predicted"/>
<feature type="region of interest" description="Disordered" evidence="1">
    <location>
        <begin position="119"/>
        <end position="165"/>
    </location>
</feature>
<name>A0AAW1F112_ZOAVI</name>
<reference evidence="2 3" key="1">
    <citation type="journal article" date="2024" name="Genome Biol. Evol.">
        <title>Chromosome-level genome assembly of the viviparous eelpout Zoarces viviparus.</title>
        <authorList>
            <person name="Fuhrmann N."/>
            <person name="Brasseur M.V."/>
            <person name="Bakowski C.E."/>
            <person name="Podsiadlowski L."/>
            <person name="Prost S."/>
            <person name="Krehenwinkel H."/>
            <person name="Mayer C."/>
        </authorList>
    </citation>
    <scope>NUCLEOTIDE SEQUENCE [LARGE SCALE GENOMIC DNA]</scope>
    <source>
        <strain evidence="2">NO-MEL_2022_Ind0_liver</strain>
    </source>
</reference>